<dbReference type="GO" id="GO:0050664">
    <property type="term" value="F:oxidoreductase activity, acting on NAD(P)H, oxygen as acceptor"/>
    <property type="evidence" value="ECO:0007669"/>
    <property type="project" value="TreeGrafter"/>
</dbReference>
<evidence type="ECO:0000313" key="5">
    <source>
        <dbReference type="Proteomes" id="UP000033140"/>
    </source>
</evidence>
<name>A0A0E9NIQ9_SAICN</name>
<dbReference type="PRINTS" id="PR00081">
    <property type="entry name" value="GDHRDH"/>
</dbReference>
<gene>
    <name evidence="4" type="ORF">G7K_3844-t1</name>
</gene>
<evidence type="ECO:0000256" key="1">
    <source>
        <dbReference type="ARBA" id="ARBA00006484"/>
    </source>
</evidence>
<dbReference type="STRING" id="698492.A0A0E9NIQ9"/>
<dbReference type="Proteomes" id="UP000033140">
    <property type="component" value="Unassembled WGS sequence"/>
</dbReference>
<keyword evidence="2" id="KW-0521">NADP</keyword>
<dbReference type="PANTHER" id="PTHR43008:SF13">
    <property type="entry name" value="L-XYLULOSE REDUCTASE-RELATED"/>
    <property type="match status" value="1"/>
</dbReference>
<reference evidence="4 5" key="3">
    <citation type="journal article" date="2015" name="Genome Announc.">
        <title>Draft Genome Sequence of the Archiascomycetous Yeast Saitoella complicata.</title>
        <authorList>
            <person name="Yamauchi K."/>
            <person name="Kondo S."/>
            <person name="Hamamoto M."/>
            <person name="Takahashi Y."/>
            <person name="Ogura Y."/>
            <person name="Hayashi T."/>
            <person name="Nishida H."/>
        </authorList>
    </citation>
    <scope>NUCLEOTIDE SEQUENCE [LARGE SCALE GENOMIC DNA]</scope>
    <source>
        <strain evidence="4 5">NRRL Y-17804</strain>
    </source>
</reference>
<comment type="similarity">
    <text evidence="1">Belongs to the short-chain dehydrogenases/reductases (SDR) family.</text>
</comment>
<dbReference type="GO" id="GO:0005975">
    <property type="term" value="P:carbohydrate metabolic process"/>
    <property type="evidence" value="ECO:0007669"/>
    <property type="project" value="UniProtKB-ARBA"/>
</dbReference>
<dbReference type="InterPro" id="IPR002347">
    <property type="entry name" value="SDR_fam"/>
</dbReference>
<dbReference type="GO" id="GO:0044281">
    <property type="term" value="P:small molecule metabolic process"/>
    <property type="evidence" value="ECO:0007669"/>
    <property type="project" value="UniProtKB-ARBA"/>
</dbReference>
<dbReference type="RefSeq" id="XP_019021120.1">
    <property type="nucleotide sequence ID" value="XM_019171410.1"/>
</dbReference>
<dbReference type="OrthoDB" id="1888931at2759"/>
<dbReference type="CDD" id="cd05352">
    <property type="entry name" value="MDH-like_SDR_c"/>
    <property type="match status" value="1"/>
</dbReference>
<evidence type="ECO:0000313" key="4">
    <source>
        <dbReference type="EMBL" id="GAO49698.1"/>
    </source>
</evidence>
<dbReference type="PANTHER" id="PTHR43008">
    <property type="entry name" value="BENZIL REDUCTASE"/>
    <property type="match status" value="1"/>
</dbReference>
<comment type="caution">
    <text evidence="4">The sequence shown here is derived from an EMBL/GenBank/DDBJ whole genome shotgun (WGS) entry which is preliminary data.</text>
</comment>
<dbReference type="InterPro" id="IPR036291">
    <property type="entry name" value="NAD(P)-bd_dom_sf"/>
</dbReference>
<dbReference type="GO" id="GO:0050085">
    <property type="term" value="F:mannitol 2-dehydrogenase (NADP+) activity"/>
    <property type="evidence" value="ECO:0007669"/>
    <property type="project" value="UniProtKB-ARBA"/>
</dbReference>
<dbReference type="SUPFAM" id="SSF51735">
    <property type="entry name" value="NAD(P)-binding Rossmann-fold domains"/>
    <property type="match status" value="1"/>
</dbReference>
<dbReference type="Pfam" id="PF13561">
    <property type="entry name" value="adh_short_C2"/>
    <property type="match status" value="1"/>
</dbReference>
<dbReference type="AlphaFoldDB" id="A0A0E9NIQ9"/>
<reference evidence="4 5" key="2">
    <citation type="journal article" date="2014" name="J. Gen. Appl. Microbiol.">
        <title>The early diverging ascomycetous budding yeast Saitoella complicata has three histone deacetylases belonging to the Clr6, Hos2, and Rpd3 lineages.</title>
        <authorList>
            <person name="Nishida H."/>
            <person name="Matsumoto T."/>
            <person name="Kondo S."/>
            <person name="Hamamoto M."/>
            <person name="Yoshikawa H."/>
        </authorList>
    </citation>
    <scope>NUCLEOTIDE SEQUENCE [LARGE SCALE GENOMIC DNA]</scope>
    <source>
        <strain evidence="4 5">NRRL Y-17804</strain>
    </source>
</reference>
<reference evidence="4 5" key="1">
    <citation type="journal article" date="2011" name="J. Gen. Appl. Microbiol.">
        <title>Draft genome sequencing of the enigmatic yeast Saitoella complicata.</title>
        <authorList>
            <person name="Nishida H."/>
            <person name="Hamamoto M."/>
            <person name="Sugiyama J."/>
        </authorList>
    </citation>
    <scope>NUCLEOTIDE SEQUENCE [LARGE SCALE GENOMIC DNA]</scope>
    <source>
        <strain evidence="4 5">NRRL Y-17804</strain>
    </source>
</reference>
<dbReference type="OMA" id="VSPAWTW"/>
<evidence type="ECO:0000256" key="2">
    <source>
        <dbReference type="ARBA" id="ARBA00022857"/>
    </source>
</evidence>
<dbReference type="Gene3D" id="3.40.50.720">
    <property type="entry name" value="NAD(P)-binding Rossmann-like Domain"/>
    <property type="match status" value="1"/>
</dbReference>
<keyword evidence="5" id="KW-1185">Reference proteome</keyword>
<protein>
    <submittedName>
        <fullName evidence="4">Uncharacterized protein</fullName>
    </submittedName>
</protein>
<dbReference type="PROSITE" id="PS00061">
    <property type="entry name" value="ADH_SHORT"/>
    <property type="match status" value="1"/>
</dbReference>
<dbReference type="FunFam" id="3.40.50.720:FF:000090">
    <property type="entry name" value="NADP-dependent mannitol dehydrogenase"/>
    <property type="match status" value="1"/>
</dbReference>
<evidence type="ECO:0000256" key="3">
    <source>
        <dbReference type="ARBA" id="ARBA00023002"/>
    </source>
</evidence>
<organism evidence="4 5">
    <name type="scientific">Saitoella complicata (strain BCRC 22490 / CBS 7301 / JCM 7358 / NBRC 10748 / NRRL Y-17804)</name>
    <dbReference type="NCBI Taxonomy" id="698492"/>
    <lineage>
        <taxon>Eukaryota</taxon>
        <taxon>Fungi</taxon>
        <taxon>Dikarya</taxon>
        <taxon>Ascomycota</taxon>
        <taxon>Taphrinomycotina</taxon>
        <taxon>Taphrinomycotina incertae sedis</taxon>
        <taxon>Saitoella</taxon>
    </lineage>
</organism>
<dbReference type="EMBL" id="BACD03000025">
    <property type="protein sequence ID" value="GAO49698.1"/>
    <property type="molecule type" value="Genomic_DNA"/>
</dbReference>
<sequence length="265" mass="28518">MYPEPVNKPVLDLFNLKGKVVAITGASRGIGAVLAQAMAEANADVASIYTSESSKKLSEESVEELKSKYGVRAKSYQADVAKPEEIEACLNKIVEDFGKLDVLIANAGVCKHVSALENTPEDFRWITDVNLNGAFFSSQAAGKIFKKQGYGNIIITASISGTIVNVPQSQAAYNASKAGVVQLGKSLAWEFRDFARVNCVSPGYIETEMTGMADPAFLKEWLDLTPCGRMGQPSELKGLYVYLASDASTFVTGADYIIDGGYTLR</sequence>
<dbReference type="PRINTS" id="PR00080">
    <property type="entry name" value="SDRFAMILY"/>
</dbReference>
<dbReference type="InterPro" id="IPR020904">
    <property type="entry name" value="Sc_DH/Rdtase_CS"/>
</dbReference>
<accession>A0A0E9NIQ9</accession>
<proteinExistence type="inferred from homology"/>
<keyword evidence="3" id="KW-0560">Oxidoreductase</keyword>